<evidence type="ECO:0000313" key="4">
    <source>
        <dbReference type="RefSeq" id="XP_010940515.1"/>
    </source>
</evidence>
<evidence type="ECO:0000313" key="3">
    <source>
        <dbReference type="Proteomes" id="UP000504607"/>
    </source>
</evidence>
<organism evidence="3 4">
    <name type="scientific">Elaeis guineensis var. tenera</name>
    <name type="common">Oil palm</name>
    <dbReference type="NCBI Taxonomy" id="51953"/>
    <lineage>
        <taxon>Eukaryota</taxon>
        <taxon>Viridiplantae</taxon>
        <taxon>Streptophyta</taxon>
        <taxon>Embryophyta</taxon>
        <taxon>Tracheophyta</taxon>
        <taxon>Spermatophyta</taxon>
        <taxon>Magnoliopsida</taxon>
        <taxon>Liliopsida</taxon>
        <taxon>Arecaceae</taxon>
        <taxon>Arecoideae</taxon>
        <taxon>Cocoseae</taxon>
        <taxon>Elaeidinae</taxon>
        <taxon>Elaeis</taxon>
    </lineage>
</organism>
<dbReference type="RefSeq" id="XP_010940515.1">
    <property type="nucleotide sequence ID" value="XM_010942213.3"/>
</dbReference>
<feature type="domain" description="Gag1-like clamp" evidence="2">
    <location>
        <begin position="105"/>
        <end position="155"/>
    </location>
</feature>
<accession>A0A6I9SBQ2</accession>
<dbReference type="InterPro" id="IPR025124">
    <property type="entry name" value="Gag1-like_clamp"/>
</dbReference>
<dbReference type="AlphaFoldDB" id="A0A6I9SBQ2"/>
<name>A0A6I9SBQ2_ELAGV</name>
<reference evidence="4" key="1">
    <citation type="submission" date="2025-08" db="UniProtKB">
        <authorList>
            <consortium name="RefSeq"/>
        </authorList>
    </citation>
    <scope>IDENTIFICATION</scope>
</reference>
<proteinExistence type="predicted"/>
<feature type="compositionally biased region" description="Polar residues" evidence="1">
    <location>
        <begin position="89"/>
        <end position="103"/>
    </location>
</feature>
<keyword evidence="3" id="KW-1185">Reference proteome</keyword>
<protein>
    <submittedName>
        <fullName evidence="4">Uncharacterized protein LOC105059063 isoform X1</fullName>
    </submittedName>
</protein>
<feature type="region of interest" description="Disordered" evidence="1">
    <location>
        <begin position="89"/>
        <end position="125"/>
    </location>
</feature>
<dbReference type="PANTHER" id="PTHR33373:SF28">
    <property type="entry name" value="OS07G0479600 PROTEIN"/>
    <property type="match status" value="1"/>
</dbReference>
<dbReference type="KEGG" id="egu:105059063"/>
<dbReference type="Proteomes" id="UP000504607">
    <property type="component" value="Chromosome 16"/>
</dbReference>
<feature type="domain" description="Gag1-like clamp" evidence="2">
    <location>
        <begin position="159"/>
        <end position="199"/>
    </location>
</feature>
<dbReference type="PANTHER" id="PTHR33373">
    <property type="entry name" value="OS07G0479600 PROTEIN"/>
    <property type="match status" value="1"/>
</dbReference>
<dbReference type="InParanoid" id="A0A6I9SBQ2"/>
<dbReference type="GeneID" id="105059063"/>
<evidence type="ECO:0000259" key="2">
    <source>
        <dbReference type="Pfam" id="PF13259"/>
    </source>
</evidence>
<gene>
    <name evidence="4" type="primary">LOC105059063</name>
</gene>
<evidence type="ECO:0000256" key="1">
    <source>
        <dbReference type="SAM" id="MobiDB-lite"/>
    </source>
</evidence>
<sequence length="199" mass="22351">MGKILGGGRLHNGLYYLSTDEKNMNSSLTGYALSAEGATSELMLHHRSCCLGGLAKAESTDRALNIHQEWNLGHSSIYRKRIWSSSPDKMENNTSNFHSSEAHLSSGPASVGEEKKFSEQNGNNSSFINQGAIAWNEMRRQWVGDRSKHSHRTPREPVISWCTTYEDLLSVGQPFPQPIPLSEMVDFLVDIWYEEGLYD</sequence>
<dbReference type="Pfam" id="PF13259">
    <property type="entry name" value="clamp_Gag1-like"/>
    <property type="match status" value="2"/>
</dbReference>
<dbReference type="FunCoup" id="A0A6I9SBQ2">
    <property type="interactions" value="245"/>
</dbReference>
<dbReference type="OrthoDB" id="1896025at2759"/>